<evidence type="ECO:0000259" key="2">
    <source>
        <dbReference type="Pfam" id="PF09242"/>
    </source>
</evidence>
<organism evidence="4 5">
    <name type="scientific">Thauera sedimentorum</name>
    <dbReference type="NCBI Taxonomy" id="2767595"/>
    <lineage>
        <taxon>Bacteria</taxon>
        <taxon>Pseudomonadati</taxon>
        <taxon>Pseudomonadota</taxon>
        <taxon>Betaproteobacteria</taxon>
        <taxon>Rhodocyclales</taxon>
        <taxon>Zoogloeaceae</taxon>
        <taxon>Thauera</taxon>
    </lineage>
</organism>
<dbReference type="RefSeq" id="WP_187717137.1">
    <property type="nucleotide sequence ID" value="NZ_JACTAH010000001.1"/>
</dbReference>
<keyword evidence="1" id="KW-0732">Signal</keyword>
<dbReference type="Pfam" id="PF09242">
    <property type="entry name" value="FCSD-flav_bind"/>
    <property type="match status" value="1"/>
</dbReference>
<evidence type="ECO:0000259" key="3">
    <source>
        <dbReference type="Pfam" id="PF21706"/>
    </source>
</evidence>
<dbReference type="Gene3D" id="3.50.50.60">
    <property type="entry name" value="FAD/NAD(P)-binding domain"/>
    <property type="match status" value="2"/>
</dbReference>
<evidence type="ECO:0000256" key="1">
    <source>
        <dbReference type="SAM" id="SignalP"/>
    </source>
</evidence>
<sequence>MERRNFLRGLAASALAGSLPLKALAQNGAGARVVVVGGGFAGATCARYLKRWAPAAEVVLIEAAEAFVACPMSNRVIGGTMSIRDLTRSHATLSAAHGVQVVRDTVTAIDAGARRVSLARGGAMSYDRLVVAPGIDFAYDSLPGLESAAAQEQVLHAWKAGPQTQELRRRLVALPQGGVFAIHIPAMSYRCPPGPYERACLVARSLQRSNPRAKVLVFDANPDVVAKKSLFLDAFRNRYKGMIEYVPNAGYEEMDAAGGELRFDVQAGIKADLWNVIPPQRAGIIARKAGLANVGGRWCEVDFLSYESKVAPGVHVIGDSIASAPGLPKSAHMANQQAKVCAAAIAALLAGKPVSDEPIVTNTCYSFVNEKEAIHVAGVYRYDADKRTMAAVPGAGGLSSAATSEEGFMALAWAFNILNDTLG</sequence>
<accession>A0ABR9B7L2</accession>
<proteinExistence type="predicted"/>
<dbReference type="InterPro" id="IPR037092">
    <property type="entry name" value="FlavoCytC_S_DH_flav-bd_sf"/>
</dbReference>
<dbReference type="EMBL" id="JACYTO010000001">
    <property type="protein sequence ID" value="MBD8502348.1"/>
    <property type="molecule type" value="Genomic_DNA"/>
</dbReference>
<dbReference type="Pfam" id="PF21706">
    <property type="entry name" value="FCSD_central"/>
    <property type="match status" value="1"/>
</dbReference>
<dbReference type="InterPro" id="IPR015323">
    <property type="entry name" value="FlavoCytC_S_DH_flav-bd"/>
</dbReference>
<feature type="signal peptide" evidence="1">
    <location>
        <begin position="1"/>
        <end position="25"/>
    </location>
</feature>
<name>A0ABR9B7L2_9RHOO</name>
<feature type="domain" description="Sulfide dehydrogenase [flavocytochrome c] flavoprotein chain central" evidence="3">
    <location>
        <begin position="164"/>
        <end position="278"/>
    </location>
</feature>
<comment type="caution">
    <text evidence="4">The sequence shown here is derived from an EMBL/GenBank/DDBJ whole genome shotgun (WGS) entry which is preliminary data.</text>
</comment>
<dbReference type="Proteomes" id="UP000603602">
    <property type="component" value="Unassembled WGS sequence"/>
</dbReference>
<keyword evidence="5" id="KW-1185">Reference proteome</keyword>
<protein>
    <submittedName>
        <fullName evidence="4">FAD-dependent oxidoreductase</fullName>
    </submittedName>
</protein>
<dbReference type="InterPro" id="IPR052541">
    <property type="entry name" value="SQRD"/>
</dbReference>
<dbReference type="PANTHER" id="PTHR43755">
    <property type="match status" value="1"/>
</dbReference>
<dbReference type="SUPFAM" id="SSF55424">
    <property type="entry name" value="FAD/NAD-linked reductases, dimerisation (C-terminal) domain"/>
    <property type="match status" value="1"/>
</dbReference>
<evidence type="ECO:0000313" key="4">
    <source>
        <dbReference type="EMBL" id="MBD8502348.1"/>
    </source>
</evidence>
<dbReference type="InterPro" id="IPR036188">
    <property type="entry name" value="FAD/NAD-bd_sf"/>
</dbReference>
<dbReference type="SUPFAM" id="SSF51905">
    <property type="entry name" value="FAD/NAD(P)-binding domain"/>
    <property type="match status" value="2"/>
</dbReference>
<dbReference type="PROSITE" id="PS51318">
    <property type="entry name" value="TAT"/>
    <property type="match status" value="1"/>
</dbReference>
<feature type="domain" description="Flavocytochrome c sulphide dehydrogenase flavin-binding" evidence="2">
    <location>
        <begin position="357"/>
        <end position="422"/>
    </location>
</feature>
<dbReference type="PANTHER" id="PTHR43755:SF1">
    <property type="entry name" value="FAD-DEPENDENT PYRIDINE NUCLEOTIDE-DISULPHIDE OXIDOREDUCTASE"/>
    <property type="match status" value="1"/>
</dbReference>
<evidence type="ECO:0000313" key="5">
    <source>
        <dbReference type="Proteomes" id="UP000603602"/>
    </source>
</evidence>
<feature type="chain" id="PRO_5047366734" evidence="1">
    <location>
        <begin position="26"/>
        <end position="423"/>
    </location>
</feature>
<dbReference type="InterPro" id="IPR006311">
    <property type="entry name" value="TAT_signal"/>
</dbReference>
<dbReference type="InterPro" id="IPR016156">
    <property type="entry name" value="FAD/NAD-linked_Rdtase_dimer_sf"/>
</dbReference>
<gene>
    <name evidence="4" type="ORF">IFO67_05590</name>
</gene>
<dbReference type="InterPro" id="IPR049386">
    <property type="entry name" value="FCSD_central"/>
</dbReference>
<reference evidence="5" key="1">
    <citation type="submission" date="2023-07" db="EMBL/GenBank/DDBJ databases">
        <title>Thauera sp. CAU 1555 isolated from sand of Yaerae Beach.</title>
        <authorList>
            <person name="Kim W."/>
        </authorList>
    </citation>
    <scope>NUCLEOTIDE SEQUENCE [LARGE SCALE GENOMIC DNA]</scope>
    <source>
        <strain evidence="5">CAU 1555</strain>
    </source>
</reference>
<dbReference type="Gene3D" id="3.90.760.10">
    <property type="entry name" value="Flavocytochrome c sulphide dehydrogenase, flavin-binding domain"/>
    <property type="match status" value="1"/>
</dbReference>